<sequence>MGKVLIPRRTSDLITLGTEFSAKMPSASRIGGRSLEVCLRFDKRVFMCLSIPSIATILNSLSSSSKLKHKHHHNLDDTPRRLDTHFDILSNRFPVLIPDFAGPFALPDTTVPLFSCTVVGHTIYLLGGDPDDIEGLYDIDNECFNIYPLSQPPPPLPKPKISPPKNNIISNPSFSFQDQWDADASKVTSDPIWDWDVTGVPTTETTTLTQTSALTSPWYVDTPRVTLDPLWDWDVTGVPTTETTALTQTSTLTSPLDDHTTDSSFTDTTTNAEAFTSTWDINSSSGTTSSTSSITSPNRDDIDTTDPPILAGDVPSPSSTKTIPDSPTCSTDAVPESPNEVLQGICHKIWTFDLHNPDLGWSAGKSLISPRLWPILVPYQGKLYAFSGNHPSLTFAEVYDPISATWTELPPAPFRRLPAAHMYVVPLNGWNKLWVFGTHRPVDYTFDVLTRKWQRFRGARDIVPLFTYEQNLVSALTPEKHMVVYWIEEPVTIYAYSLSTNQLFKGTVSGIGDEEGLLGTPLVLHHLRRDLFCLIGITYVPDPERTILHVTFLQISIKPLPKSSKPLMLSKAPSGNRKAPSGNRKAPSKIQKTPPNTLTVAVLACAAYPLKGVIGFDHSYVMSSSI</sequence>
<feature type="region of interest" description="Disordered" evidence="1">
    <location>
        <begin position="566"/>
        <end position="593"/>
    </location>
</feature>
<organism evidence="2 3">
    <name type="scientific">Saponaria officinalis</name>
    <name type="common">Common soapwort</name>
    <name type="synonym">Lychnis saponaria</name>
    <dbReference type="NCBI Taxonomy" id="3572"/>
    <lineage>
        <taxon>Eukaryota</taxon>
        <taxon>Viridiplantae</taxon>
        <taxon>Streptophyta</taxon>
        <taxon>Embryophyta</taxon>
        <taxon>Tracheophyta</taxon>
        <taxon>Spermatophyta</taxon>
        <taxon>Magnoliopsida</taxon>
        <taxon>eudicotyledons</taxon>
        <taxon>Gunneridae</taxon>
        <taxon>Pentapetalae</taxon>
        <taxon>Caryophyllales</taxon>
        <taxon>Caryophyllaceae</taxon>
        <taxon>Caryophylleae</taxon>
        <taxon>Saponaria</taxon>
    </lineage>
</organism>
<gene>
    <name evidence="2" type="ORF">RND81_01G164200</name>
</gene>
<feature type="compositionally biased region" description="Polar residues" evidence="1">
    <location>
        <begin position="316"/>
        <end position="331"/>
    </location>
</feature>
<dbReference type="EMBL" id="JBDFQZ010000001">
    <property type="protein sequence ID" value="KAK9757466.1"/>
    <property type="molecule type" value="Genomic_DNA"/>
</dbReference>
<proteinExistence type="predicted"/>
<comment type="caution">
    <text evidence="2">The sequence shown here is derived from an EMBL/GenBank/DDBJ whole genome shotgun (WGS) entry which is preliminary data.</text>
</comment>
<feature type="region of interest" description="Disordered" evidence="1">
    <location>
        <begin position="279"/>
        <end position="336"/>
    </location>
</feature>
<dbReference type="Proteomes" id="UP001443914">
    <property type="component" value="Unassembled WGS sequence"/>
</dbReference>
<name>A0AAW1NF47_SAPOF</name>
<protein>
    <submittedName>
        <fullName evidence="2">Uncharacterized protein</fullName>
    </submittedName>
</protein>
<evidence type="ECO:0000256" key="1">
    <source>
        <dbReference type="SAM" id="MobiDB-lite"/>
    </source>
</evidence>
<dbReference type="SUPFAM" id="SSF117281">
    <property type="entry name" value="Kelch motif"/>
    <property type="match status" value="1"/>
</dbReference>
<reference evidence="2" key="1">
    <citation type="submission" date="2024-03" db="EMBL/GenBank/DDBJ databases">
        <title>WGS assembly of Saponaria officinalis var. Norfolk2.</title>
        <authorList>
            <person name="Jenkins J."/>
            <person name="Shu S."/>
            <person name="Grimwood J."/>
            <person name="Barry K."/>
            <person name="Goodstein D."/>
            <person name="Schmutz J."/>
            <person name="Leebens-Mack J."/>
            <person name="Osbourn A."/>
        </authorList>
    </citation>
    <scope>NUCLEOTIDE SEQUENCE [LARGE SCALE GENOMIC DNA]</scope>
    <source>
        <strain evidence="2">JIC</strain>
    </source>
</reference>
<dbReference type="InterPro" id="IPR015915">
    <property type="entry name" value="Kelch-typ_b-propeller"/>
</dbReference>
<evidence type="ECO:0000313" key="3">
    <source>
        <dbReference type="Proteomes" id="UP001443914"/>
    </source>
</evidence>
<accession>A0AAW1NF47</accession>
<evidence type="ECO:0000313" key="2">
    <source>
        <dbReference type="EMBL" id="KAK9757466.1"/>
    </source>
</evidence>
<dbReference type="Gene3D" id="2.120.10.80">
    <property type="entry name" value="Kelch-type beta propeller"/>
    <property type="match status" value="1"/>
</dbReference>
<dbReference type="AlphaFoldDB" id="A0AAW1NF47"/>
<feature type="compositionally biased region" description="Low complexity" evidence="1">
    <location>
        <begin position="283"/>
        <end position="296"/>
    </location>
</feature>
<keyword evidence="3" id="KW-1185">Reference proteome</keyword>